<dbReference type="InterPro" id="IPR037914">
    <property type="entry name" value="SpoVT-AbrB_sf"/>
</dbReference>
<protein>
    <recommendedName>
        <fullName evidence="3">AbrB/MazE/SpoVT family DNA-binding domain-containing protein</fullName>
    </recommendedName>
</protein>
<evidence type="ECO:0008006" key="3">
    <source>
        <dbReference type="Google" id="ProtNLM"/>
    </source>
</evidence>
<dbReference type="EMBL" id="BMDJ01000018">
    <property type="protein sequence ID" value="GGI29456.1"/>
    <property type="molecule type" value="Genomic_DNA"/>
</dbReference>
<organism evidence="1 2">
    <name type="scientific">Pedobacter mendelii</name>
    <dbReference type="NCBI Taxonomy" id="1908240"/>
    <lineage>
        <taxon>Bacteria</taxon>
        <taxon>Pseudomonadati</taxon>
        <taxon>Bacteroidota</taxon>
        <taxon>Sphingobacteriia</taxon>
        <taxon>Sphingobacteriales</taxon>
        <taxon>Sphingobacteriaceae</taxon>
        <taxon>Pedobacter</taxon>
    </lineage>
</organism>
<gene>
    <name evidence="1" type="ORF">GCM10008119_37710</name>
</gene>
<dbReference type="SUPFAM" id="SSF89447">
    <property type="entry name" value="AbrB/MazE/MraZ-like"/>
    <property type="match status" value="1"/>
</dbReference>
<dbReference type="Proteomes" id="UP000645390">
    <property type="component" value="Unassembled WGS sequence"/>
</dbReference>
<evidence type="ECO:0000313" key="2">
    <source>
        <dbReference type="Proteomes" id="UP000645390"/>
    </source>
</evidence>
<name>A0ABQ2BM53_9SPHI</name>
<proteinExistence type="predicted"/>
<evidence type="ECO:0000313" key="1">
    <source>
        <dbReference type="EMBL" id="GGI29456.1"/>
    </source>
</evidence>
<reference evidence="2" key="1">
    <citation type="journal article" date="2019" name="Int. J. Syst. Evol. Microbiol.">
        <title>The Global Catalogue of Microorganisms (GCM) 10K type strain sequencing project: providing services to taxonomists for standard genome sequencing and annotation.</title>
        <authorList>
            <consortium name="The Broad Institute Genomics Platform"/>
            <consortium name="The Broad Institute Genome Sequencing Center for Infectious Disease"/>
            <person name="Wu L."/>
            <person name="Ma J."/>
        </authorList>
    </citation>
    <scope>NUCLEOTIDE SEQUENCE [LARGE SCALE GENOMIC DNA]</scope>
    <source>
        <strain evidence="2">CCM 8939</strain>
    </source>
</reference>
<comment type="caution">
    <text evidence="1">The sequence shown here is derived from an EMBL/GenBank/DDBJ whole genome shotgun (WGS) entry which is preliminary data.</text>
</comment>
<keyword evidence="2" id="KW-1185">Reference proteome</keyword>
<dbReference type="Gene3D" id="2.10.260.10">
    <property type="match status" value="1"/>
</dbReference>
<accession>A0ABQ2BM53</accession>
<sequence>MLLRQLKLSNRSTVELEISNGSIVIKPEPRQGWAEAAQMMNAAGDDNLLLTDFPNEFENDEWTW</sequence>